<reference evidence="2 3" key="1">
    <citation type="submission" date="2024-10" db="EMBL/GenBank/DDBJ databases">
        <authorList>
            <person name="Topkara A.R."/>
            <person name="Saygin H."/>
        </authorList>
    </citation>
    <scope>NUCLEOTIDE SEQUENCE [LARGE SCALE GENOMIC DNA]</scope>
    <source>
        <strain evidence="2 3">M3C6</strain>
    </source>
</reference>
<protein>
    <submittedName>
        <fullName evidence="2">Phosphotransferase</fullName>
    </submittedName>
</protein>
<dbReference type="Pfam" id="PF01636">
    <property type="entry name" value="APH"/>
    <property type="match status" value="2"/>
</dbReference>
<feature type="domain" description="Aminoglycoside phosphotransferase" evidence="1">
    <location>
        <begin position="109"/>
        <end position="155"/>
    </location>
</feature>
<keyword evidence="3" id="KW-1185">Reference proteome</keyword>
<organism evidence="2 3">
    <name type="scientific">Nonomuraea marmarensis</name>
    <dbReference type="NCBI Taxonomy" id="3351344"/>
    <lineage>
        <taxon>Bacteria</taxon>
        <taxon>Bacillati</taxon>
        <taxon>Actinomycetota</taxon>
        <taxon>Actinomycetes</taxon>
        <taxon>Streptosporangiales</taxon>
        <taxon>Streptosporangiaceae</taxon>
        <taxon>Nonomuraea</taxon>
    </lineage>
</organism>
<dbReference type="InterPro" id="IPR011009">
    <property type="entry name" value="Kinase-like_dom_sf"/>
</dbReference>
<dbReference type="PANTHER" id="PTHR21310:SF40">
    <property type="entry name" value="AMINOGLYCOSIDE PHOSPHOTRANSFERASE DOMAIN-CONTAINING PROTEIN-RELATED"/>
    <property type="match status" value="1"/>
</dbReference>
<evidence type="ECO:0000313" key="2">
    <source>
        <dbReference type="EMBL" id="MFG1703982.1"/>
    </source>
</evidence>
<comment type="caution">
    <text evidence="2">The sequence shown here is derived from an EMBL/GenBank/DDBJ whole genome shotgun (WGS) entry which is preliminary data.</text>
</comment>
<evidence type="ECO:0000259" key="1">
    <source>
        <dbReference type="Pfam" id="PF01636"/>
    </source>
</evidence>
<gene>
    <name evidence="2" type="ORF">ACFLIM_12385</name>
</gene>
<dbReference type="InterPro" id="IPR002575">
    <property type="entry name" value="Aminoglycoside_PTrfase"/>
</dbReference>
<dbReference type="RefSeq" id="WP_393164654.1">
    <property type="nucleotide sequence ID" value="NZ_JBICRM010000006.1"/>
</dbReference>
<accession>A0ABW7A9H1</accession>
<dbReference type="Proteomes" id="UP001603978">
    <property type="component" value="Unassembled WGS sequence"/>
</dbReference>
<dbReference type="EMBL" id="JBICRM010000006">
    <property type="protein sequence ID" value="MFG1703982.1"/>
    <property type="molecule type" value="Genomic_DNA"/>
</dbReference>
<dbReference type="PANTHER" id="PTHR21310">
    <property type="entry name" value="AMINOGLYCOSIDE PHOSPHOTRANSFERASE-RELATED-RELATED"/>
    <property type="match status" value="1"/>
</dbReference>
<proteinExistence type="predicted"/>
<sequence length="224" mass="23754">MEIGELLGSGRSADVYAIDGERVLRRYRTATDVGREAAVMVYVRERGFPVPDVYPGDESDTDLVMGRLSGPTMLEAVIEGSITPEETGDTLAGLLLRLHEIPALASADLGDRVLHLDLHPDNVMLTVRGPVVIDWANTEEGPPGLDCAMSAVILAQVAVDPESELAALARSVLVALLAGLGAAMDFGGGLDQVKARRGVDQGVSEREKGFLDAAVALVRDLRAR</sequence>
<dbReference type="SUPFAM" id="SSF56112">
    <property type="entry name" value="Protein kinase-like (PK-like)"/>
    <property type="match status" value="1"/>
</dbReference>
<dbReference type="Gene3D" id="3.90.1200.10">
    <property type="match status" value="1"/>
</dbReference>
<feature type="domain" description="Aminoglycoside phosphotransferase" evidence="1">
    <location>
        <begin position="5"/>
        <end position="104"/>
    </location>
</feature>
<name>A0ABW7A9H1_9ACTN</name>
<evidence type="ECO:0000313" key="3">
    <source>
        <dbReference type="Proteomes" id="UP001603978"/>
    </source>
</evidence>
<dbReference type="InterPro" id="IPR051678">
    <property type="entry name" value="AGP_Transferase"/>
</dbReference>